<dbReference type="KEGG" id="stri:C7M71_010685"/>
<dbReference type="OrthoDB" id="3659232at2"/>
<dbReference type="EMBL" id="CP031264">
    <property type="protein sequence ID" value="AXI81321.1"/>
    <property type="molecule type" value="Genomic_DNA"/>
</dbReference>
<evidence type="ECO:0000313" key="2">
    <source>
        <dbReference type="Proteomes" id="UP000249340"/>
    </source>
</evidence>
<keyword evidence="2" id="KW-1185">Reference proteome</keyword>
<evidence type="ECO:0000313" key="1">
    <source>
        <dbReference type="EMBL" id="AXI81321.1"/>
    </source>
</evidence>
<gene>
    <name evidence="1" type="ORF">C7M71_010685</name>
</gene>
<reference evidence="2" key="1">
    <citation type="submission" date="2018-07" db="EMBL/GenBank/DDBJ databases">
        <title>Streptacidiphilus bronchialis DSM 106435 chromosome.</title>
        <authorList>
            <person name="Batra D."/>
            <person name="Gulvik C.A."/>
        </authorList>
    </citation>
    <scope>NUCLEOTIDE SEQUENCE [LARGE SCALE GENOMIC DNA]</scope>
    <source>
        <strain evidence="2">DSM 106435</strain>
    </source>
</reference>
<dbReference type="AlphaFoldDB" id="A0A345T5R6"/>
<proteinExistence type="predicted"/>
<name>A0A345T5R6_9ACTN</name>
<dbReference type="RefSeq" id="WP_111492162.1">
    <property type="nucleotide sequence ID" value="NZ_CP031264.1"/>
</dbReference>
<sequence>MQIHEARATAARWVAQHAARDPHFAGAFISGSAAWLPGDAELPATSDVDVLLVTTAPQPPPKPGKVRYGGILIEASPLPWAEVCSPEAVLSSYYLAGSFRTDTVLADPTGHLARLHTAAAGEYARRPWVRRRCRHAERRITDGLAALDEARPLPGQVMAWIFPTGVTTHVLLTAGLRNPTVRLRYAAARTLLLEYDRPDIHEELLRLLGCEHLSAERVADHLRAMAEVFDTAAALARTPFPFSSDLTPEARPIAVDGSRELIGRGLHREAVFWIAVTYARCLTVLEADAPPEVRAAHTPGFTGLLADLGIASPADLRRRAQEVRGYLPRLRETAEHILTANPAAMD</sequence>
<organism evidence="1 2">
    <name type="scientific">Peterkaempfera bronchialis</name>
    <dbReference type="NCBI Taxonomy" id="2126346"/>
    <lineage>
        <taxon>Bacteria</taxon>
        <taxon>Bacillati</taxon>
        <taxon>Actinomycetota</taxon>
        <taxon>Actinomycetes</taxon>
        <taxon>Kitasatosporales</taxon>
        <taxon>Streptomycetaceae</taxon>
        <taxon>Peterkaempfera</taxon>
    </lineage>
</organism>
<accession>A0A345T5R6</accession>
<protein>
    <submittedName>
        <fullName evidence="1">Uncharacterized protein</fullName>
    </submittedName>
</protein>
<dbReference type="Proteomes" id="UP000249340">
    <property type="component" value="Chromosome"/>
</dbReference>